<comment type="caution">
    <text evidence="5">The sequence shown here is derived from an EMBL/GenBank/DDBJ whole genome shotgun (WGS) entry which is preliminary data.</text>
</comment>
<keyword evidence="3" id="KW-0804">Transcription</keyword>
<protein>
    <submittedName>
        <fullName evidence="5">Helix-turn-helix domain-containing protein</fullName>
    </submittedName>
</protein>
<sequence>MNNLTTYIPFTKMIKLELIKGTFKRESALTATYPMRILIIKDANGCLCMNSGDYDLKDGRIFFIPEEGLVRLEGEIGSGYWVNFSSALYSEFLLQNLDPLAKNLFLNLSFRDLEGNALKKAFSLMEQLKKDIEANKDVKFLGQYLSLFLGFTAGFDGYLAALTLDELQQTLRFRAILENFYKREKSIVFYAEGMGMSPKKLNSFLDRVLGKSLFVLIKGRVMREAEELLLHSDYTVDEIAVMLGFQQTSNFNNAFKRYKGISVSQFANLG</sequence>
<gene>
    <name evidence="5" type="ORF">GJU39_06890</name>
</gene>
<dbReference type="GO" id="GO:0043565">
    <property type="term" value="F:sequence-specific DNA binding"/>
    <property type="evidence" value="ECO:0007669"/>
    <property type="project" value="InterPro"/>
</dbReference>
<dbReference type="Proteomes" id="UP000487757">
    <property type="component" value="Unassembled WGS sequence"/>
</dbReference>
<keyword evidence="2" id="KW-0238">DNA-binding</keyword>
<evidence type="ECO:0000313" key="6">
    <source>
        <dbReference type="Proteomes" id="UP000487757"/>
    </source>
</evidence>
<dbReference type="EMBL" id="WKKH01000007">
    <property type="protein sequence ID" value="MRX75811.1"/>
    <property type="molecule type" value="Genomic_DNA"/>
</dbReference>
<evidence type="ECO:0000256" key="2">
    <source>
        <dbReference type="ARBA" id="ARBA00023125"/>
    </source>
</evidence>
<evidence type="ECO:0000259" key="4">
    <source>
        <dbReference type="PROSITE" id="PS01124"/>
    </source>
</evidence>
<name>A0A7K0FWN4_9SPHI</name>
<dbReference type="GO" id="GO:0003700">
    <property type="term" value="F:DNA-binding transcription factor activity"/>
    <property type="evidence" value="ECO:0007669"/>
    <property type="project" value="InterPro"/>
</dbReference>
<dbReference type="SMART" id="SM00342">
    <property type="entry name" value="HTH_ARAC"/>
    <property type="match status" value="1"/>
</dbReference>
<dbReference type="AlphaFoldDB" id="A0A7K0FWN4"/>
<dbReference type="PROSITE" id="PS01124">
    <property type="entry name" value="HTH_ARAC_FAMILY_2"/>
    <property type="match status" value="1"/>
</dbReference>
<organism evidence="5 6">
    <name type="scientific">Pedobacter petrophilus</name>
    <dbReference type="NCBI Taxonomy" id="1908241"/>
    <lineage>
        <taxon>Bacteria</taxon>
        <taxon>Pseudomonadati</taxon>
        <taxon>Bacteroidota</taxon>
        <taxon>Sphingobacteriia</taxon>
        <taxon>Sphingobacteriales</taxon>
        <taxon>Sphingobacteriaceae</taxon>
        <taxon>Pedobacter</taxon>
    </lineage>
</organism>
<feature type="domain" description="HTH araC/xylS-type" evidence="4">
    <location>
        <begin position="171"/>
        <end position="269"/>
    </location>
</feature>
<evidence type="ECO:0000256" key="1">
    <source>
        <dbReference type="ARBA" id="ARBA00023015"/>
    </source>
</evidence>
<dbReference type="Gene3D" id="1.10.10.60">
    <property type="entry name" value="Homeodomain-like"/>
    <property type="match status" value="1"/>
</dbReference>
<accession>A0A7K0FWN4</accession>
<dbReference type="PANTHER" id="PTHR43280">
    <property type="entry name" value="ARAC-FAMILY TRANSCRIPTIONAL REGULATOR"/>
    <property type="match status" value="1"/>
</dbReference>
<dbReference type="SUPFAM" id="SSF46689">
    <property type="entry name" value="Homeodomain-like"/>
    <property type="match status" value="1"/>
</dbReference>
<reference evidence="5 6" key="1">
    <citation type="submission" date="2019-11" db="EMBL/GenBank/DDBJ databases">
        <title>Pedobacter petrophilus genome.</title>
        <authorList>
            <person name="Feldbauer M.J."/>
            <person name="Newman J.D."/>
        </authorList>
    </citation>
    <scope>NUCLEOTIDE SEQUENCE [LARGE SCALE GENOMIC DNA]</scope>
    <source>
        <strain evidence="5 6">LMG 29686</strain>
    </source>
</reference>
<dbReference type="OrthoDB" id="751487at2"/>
<keyword evidence="1" id="KW-0805">Transcription regulation</keyword>
<dbReference type="InterPro" id="IPR009057">
    <property type="entry name" value="Homeodomain-like_sf"/>
</dbReference>
<dbReference type="InterPro" id="IPR018060">
    <property type="entry name" value="HTH_AraC"/>
</dbReference>
<dbReference type="PANTHER" id="PTHR43280:SF32">
    <property type="entry name" value="TRANSCRIPTIONAL REGULATORY PROTEIN"/>
    <property type="match status" value="1"/>
</dbReference>
<dbReference type="Pfam" id="PF12833">
    <property type="entry name" value="HTH_18"/>
    <property type="match status" value="1"/>
</dbReference>
<evidence type="ECO:0000313" key="5">
    <source>
        <dbReference type="EMBL" id="MRX75811.1"/>
    </source>
</evidence>
<keyword evidence="6" id="KW-1185">Reference proteome</keyword>
<evidence type="ECO:0000256" key="3">
    <source>
        <dbReference type="ARBA" id="ARBA00023163"/>
    </source>
</evidence>
<proteinExistence type="predicted"/>